<evidence type="ECO:0000256" key="2">
    <source>
        <dbReference type="SAM" id="MobiDB-lite"/>
    </source>
</evidence>
<dbReference type="AlphaFoldDB" id="A0A7J7GE42"/>
<keyword evidence="4" id="KW-1185">Reference proteome</keyword>
<feature type="region of interest" description="Disordered" evidence="2">
    <location>
        <begin position="1"/>
        <end position="23"/>
    </location>
</feature>
<feature type="coiled-coil region" evidence="1">
    <location>
        <begin position="91"/>
        <end position="128"/>
    </location>
</feature>
<dbReference type="PANTHER" id="PTHR47747">
    <property type="entry name" value="RIBONUCLEASE P PROTEIN SUBUNIT P38-LIKE PROTEIN"/>
    <property type="match status" value="1"/>
</dbReference>
<comment type="caution">
    <text evidence="3">The sequence shown here is derived from an EMBL/GenBank/DDBJ whole genome shotgun (WGS) entry which is preliminary data.</text>
</comment>
<reference evidence="4" key="1">
    <citation type="journal article" date="2020" name="Nat. Commun.">
        <title>Genome assembly of wild tea tree DASZ reveals pedigree and selection history of tea varieties.</title>
        <authorList>
            <person name="Zhang W."/>
            <person name="Zhang Y."/>
            <person name="Qiu H."/>
            <person name="Guo Y."/>
            <person name="Wan H."/>
            <person name="Zhang X."/>
            <person name="Scossa F."/>
            <person name="Alseekh S."/>
            <person name="Zhang Q."/>
            <person name="Wang P."/>
            <person name="Xu L."/>
            <person name="Schmidt M.H."/>
            <person name="Jia X."/>
            <person name="Li D."/>
            <person name="Zhu A."/>
            <person name="Guo F."/>
            <person name="Chen W."/>
            <person name="Ni D."/>
            <person name="Usadel B."/>
            <person name="Fernie A.R."/>
            <person name="Wen W."/>
        </authorList>
    </citation>
    <scope>NUCLEOTIDE SEQUENCE [LARGE SCALE GENOMIC DNA]</scope>
    <source>
        <strain evidence="4">cv. G240</strain>
    </source>
</reference>
<proteinExistence type="predicted"/>
<evidence type="ECO:0000256" key="1">
    <source>
        <dbReference type="SAM" id="Coils"/>
    </source>
</evidence>
<name>A0A7J7GE42_CAMSI</name>
<accession>A0A7J7GE42</accession>
<dbReference type="EMBL" id="JACBKZ010000011">
    <property type="protein sequence ID" value="KAF5938807.1"/>
    <property type="molecule type" value="Genomic_DNA"/>
</dbReference>
<protein>
    <submittedName>
        <fullName evidence="3">Uncharacterized protein</fullName>
    </submittedName>
</protein>
<evidence type="ECO:0000313" key="4">
    <source>
        <dbReference type="Proteomes" id="UP000593564"/>
    </source>
</evidence>
<dbReference type="Proteomes" id="UP000593564">
    <property type="component" value="Unassembled WGS sequence"/>
</dbReference>
<dbReference type="PANTHER" id="PTHR47747:SF3">
    <property type="entry name" value="OS03G0853600 PROTEIN"/>
    <property type="match status" value="1"/>
</dbReference>
<keyword evidence="1" id="KW-0175">Coiled coil</keyword>
<evidence type="ECO:0000313" key="3">
    <source>
        <dbReference type="EMBL" id="KAF5938807.1"/>
    </source>
</evidence>
<sequence>MFDISVSEKPLEQRPPSDFSASFRNHQHPLLSTLQSQNRGLRLKLLESEHRLSQVHSRRREDSKANARVVEIFASHRHCWQEEEKCLLRQIDSGEEEITRLCATVEELEKSEAEMRQNVEELRRVNEGRNHEMLNFMAARSEFEEFSDCGGGGECCSESARFGEVGDVQYESVESLCHLKHFVSSNKCLLFQKGVPWKVDGESTGVSSKLELLEHELMKLERIGKGDQSKVRKKAKRYQALSRKIDDLCKRVDSCNQVTNLRKKRDSAFLRKKRVRIAFLQREKRDPV</sequence>
<gene>
    <name evidence="3" type="ORF">HYC85_023066</name>
</gene>
<reference evidence="3 4" key="2">
    <citation type="submission" date="2020-07" db="EMBL/GenBank/DDBJ databases">
        <title>Genome assembly of wild tea tree DASZ reveals pedigree and selection history of tea varieties.</title>
        <authorList>
            <person name="Zhang W."/>
        </authorList>
    </citation>
    <scope>NUCLEOTIDE SEQUENCE [LARGE SCALE GENOMIC DNA]</scope>
    <source>
        <strain evidence="4">cv. G240</strain>
        <tissue evidence="3">Leaf</tissue>
    </source>
</reference>
<organism evidence="3 4">
    <name type="scientific">Camellia sinensis</name>
    <name type="common">Tea plant</name>
    <name type="synonym">Thea sinensis</name>
    <dbReference type="NCBI Taxonomy" id="4442"/>
    <lineage>
        <taxon>Eukaryota</taxon>
        <taxon>Viridiplantae</taxon>
        <taxon>Streptophyta</taxon>
        <taxon>Embryophyta</taxon>
        <taxon>Tracheophyta</taxon>
        <taxon>Spermatophyta</taxon>
        <taxon>Magnoliopsida</taxon>
        <taxon>eudicotyledons</taxon>
        <taxon>Gunneridae</taxon>
        <taxon>Pentapetalae</taxon>
        <taxon>asterids</taxon>
        <taxon>Ericales</taxon>
        <taxon>Theaceae</taxon>
        <taxon>Camellia</taxon>
    </lineage>
</organism>